<gene>
    <name evidence="2" type="ORF">ECRASSUSDP1_LOCUS11167</name>
</gene>
<accession>A0AAD1UI68</accession>
<sequence>MNNGRRPSKMRVLKQRPSSHSKTTKIPPRANNNVPNFRFSRPQYSSLRKEEYKKNTSQFYELGKYLRNTESGGKCLNCSQYYDRKSSLTNSVDASRKKFSSIAKRSNSVYKAGNSSFTAGYQHPLGSRILSKADTILEKGKKYSSEYYSQNKRVSSIKITSKNERQKISFTSLLKKHQQTRETWKRKLHRVQDLDQSFKDLDQVDPDEVEREVPVKIDTQEVRGISEEAPAKLNKSVEESRIKIFNGEPKSKEKKALPAPLSILKPVIQQVNICKSDELKRQKEEAEKCHKRDEMMKEVNDIIGELQSILHPKTSNTYHESISELPEFLSLYSESPAKRPVLGDCKKNLCNEEFLSNNESINSGKENFYDEDLQDMESFHKEIEAKIANNTSNIYCDKGLSEYNNCDSPKTQKEEKRVLIDMTNQQ</sequence>
<dbReference type="AlphaFoldDB" id="A0AAD1UI68"/>
<feature type="compositionally biased region" description="Basic residues" evidence="1">
    <location>
        <begin position="1"/>
        <end position="23"/>
    </location>
</feature>
<organism evidence="2 3">
    <name type="scientific">Euplotes crassus</name>
    <dbReference type="NCBI Taxonomy" id="5936"/>
    <lineage>
        <taxon>Eukaryota</taxon>
        <taxon>Sar</taxon>
        <taxon>Alveolata</taxon>
        <taxon>Ciliophora</taxon>
        <taxon>Intramacronucleata</taxon>
        <taxon>Spirotrichea</taxon>
        <taxon>Hypotrichia</taxon>
        <taxon>Euplotida</taxon>
        <taxon>Euplotidae</taxon>
        <taxon>Moneuplotes</taxon>
    </lineage>
</organism>
<comment type="caution">
    <text evidence="2">The sequence shown here is derived from an EMBL/GenBank/DDBJ whole genome shotgun (WGS) entry which is preliminary data.</text>
</comment>
<evidence type="ECO:0000313" key="2">
    <source>
        <dbReference type="EMBL" id="CAI2369863.1"/>
    </source>
</evidence>
<feature type="region of interest" description="Disordered" evidence="1">
    <location>
        <begin position="1"/>
        <end position="39"/>
    </location>
</feature>
<dbReference type="Proteomes" id="UP001295684">
    <property type="component" value="Unassembled WGS sequence"/>
</dbReference>
<feature type="region of interest" description="Disordered" evidence="1">
    <location>
        <begin position="406"/>
        <end position="426"/>
    </location>
</feature>
<dbReference type="EMBL" id="CAMPGE010011018">
    <property type="protein sequence ID" value="CAI2369863.1"/>
    <property type="molecule type" value="Genomic_DNA"/>
</dbReference>
<evidence type="ECO:0000313" key="3">
    <source>
        <dbReference type="Proteomes" id="UP001295684"/>
    </source>
</evidence>
<proteinExistence type="predicted"/>
<evidence type="ECO:0000256" key="1">
    <source>
        <dbReference type="SAM" id="MobiDB-lite"/>
    </source>
</evidence>
<name>A0AAD1UI68_EUPCR</name>
<feature type="compositionally biased region" description="Basic and acidic residues" evidence="1">
    <location>
        <begin position="410"/>
        <end position="419"/>
    </location>
</feature>
<keyword evidence="3" id="KW-1185">Reference proteome</keyword>
<protein>
    <submittedName>
        <fullName evidence="2">Uncharacterized protein</fullName>
    </submittedName>
</protein>
<reference evidence="2" key="1">
    <citation type="submission" date="2023-07" db="EMBL/GenBank/DDBJ databases">
        <authorList>
            <consortium name="AG Swart"/>
            <person name="Singh M."/>
            <person name="Singh A."/>
            <person name="Seah K."/>
            <person name="Emmerich C."/>
        </authorList>
    </citation>
    <scope>NUCLEOTIDE SEQUENCE</scope>
    <source>
        <strain evidence="2">DP1</strain>
    </source>
</reference>